<evidence type="ECO:0000313" key="1">
    <source>
        <dbReference type="EMBL" id="SEA71094.1"/>
    </source>
</evidence>
<accession>A0A1H4DEF0</accession>
<dbReference type="Proteomes" id="UP000199002">
    <property type="component" value="Unassembled WGS sequence"/>
</dbReference>
<gene>
    <name evidence="1" type="ORF">SAMN05421875_12444</name>
</gene>
<keyword evidence="2" id="KW-1185">Reference proteome</keyword>
<sequence>MSPDTDAPFLPDSEFDLRARAELAIAFEASDAPAHLYRKPQPLLARRGLQRFLAALLLAGGTSGGVLAVRPPAMVRDAIDHEYHERSLRGSFMEQRQLLMHLGMRDANVVPGFPQLMRPCDIEGHLAYHLTTFFEKGGMVTVYAFDQPVDLREASGWWSNVHWKVIRSREGKPLLLVAQKKKALAVAQTALQAPPVSGPG</sequence>
<proteinExistence type="predicted"/>
<dbReference type="RefSeq" id="WP_008904212.1">
    <property type="nucleotide sequence ID" value="NZ_FNQJ01000024.1"/>
</dbReference>
<name>A0A1H4DEF0_9BURK</name>
<protein>
    <submittedName>
        <fullName evidence="1">Uncharacterized protein</fullName>
    </submittedName>
</protein>
<organism evidence="1 2">
    <name type="scientific">Acidovorax soli</name>
    <dbReference type="NCBI Taxonomy" id="592050"/>
    <lineage>
        <taxon>Bacteria</taxon>
        <taxon>Pseudomonadati</taxon>
        <taxon>Pseudomonadota</taxon>
        <taxon>Betaproteobacteria</taxon>
        <taxon>Burkholderiales</taxon>
        <taxon>Comamonadaceae</taxon>
        <taxon>Acidovorax</taxon>
    </lineage>
</organism>
<dbReference type="AlphaFoldDB" id="A0A1H4DEF0"/>
<dbReference type="GeneID" id="34232466"/>
<dbReference type="EMBL" id="FNQJ01000024">
    <property type="protein sequence ID" value="SEA71094.1"/>
    <property type="molecule type" value="Genomic_DNA"/>
</dbReference>
<evidence type="ECO:0000313" key="2">
    <source>
        <dbReference type="Proteomes" id="UP000199002"/>
    </source>
</evidence>
<dbReference type="STRING" id="592050.SAMN05421875_12444"/>
<reference evidence="2" key="1">
    <citation type="submission" date="2016-10" db="EMBL/GenBank/DDBJ databases">
        <authorList>
            <person name="Varghese N."/>
            <person name="Submissions S."/>
        </authorList>
    </citation>
    <scope>NUCLEOTIDE SEQUENCE [LARGE SCALE GENOMIC DNA]</scope>
    <source>
        <strain evidence="2">DSM 25157</strain>
    </source>
</reference>